<comment type="subunit">
    <text evidence="8">Homodimer. Interacts with FtsZ.</text>
</comment>
<dbReference type="SUPFAM" id="SSF102829">
    <property type="entry name" value="Cell division protein ZapA-like"/>
    <property type="match status" value="1"/>
</dbReference>
<evidence type="ECO:0000256" key="7">
    <source>
        <dbReference type="ARBA" id="ARBA00024910"/>
    </source>
</evidence>
<dbReference type="PANTHER" id="PTHR34981:SF1">
    <property type="entry name" value="CELL DIVISION PROTEIN ZAPA"/>
    <property type="match status" value="1"/>
</dbReference>
<evidence type="ECO:0000256" key="5">
    <source>
        <dbReference type="ARBA" id="ARBA00023210"/>
    </source>
</evidence>
<keyword evidence="4" id="KW-0132">Cell division</keyword>
<evidence type="ECO:0000256" key="4">
    <source>
        <dbReference type="ARBA" id="ARBA00022618"/>
    </source>
</evidence>
<dbReference type="Proteomes" id="UP000193396">
    <property type="component" value="Unassembled WGS sequence"/>
</dbReference>
<dbReference type="InterPro" id="IPR007838">
    <property type="entry name" value="Cell_div_ZapA-like"/>
</dbReference>
<dbReference type="InterPro" id="IPR042233">
    <property type="entry name" value="Cell_div_ZapA_N"/>
</dbReference>
<dbReference type="STRING" id="1293890.TALK_10090"/>
<dbReference type="GO" id="GO:0000921">
    <property type="term" value="P:septin ring assembly"/>
    <property type="evidence" value="ECO:0007669"/>
    <property type="project" value="TreeGrafter"/>
</dbReference>
<dbReference type="EMBL" id="JFKB01000006">
    <property type="protein sequence ID" value="OSQ47954.1"/>
    <property type="molecule type" value="Genomic_DNA"/>
</dbReference>
<organism evidence="10 11">
    <name type="scientific">Thalassospira alkalitolerans</name>
    <dbReference type="NCBI Taxonomy" id="1293890"/>
    <lineage>
        <taxon>Bacteria</taxon>
        <taxon>Pseudomonadati</taxon>
        <taxon>Pseudomonadota</taxon>
        <taxon>Alphaproteobacteria</taxon>
        <taxon>Rhodospirillales</taxon>
        <taxon>Thalassospiraceae</taxon>
        <taxon>Thalassospira</taxon>
    </lineage>
</organism>
<dbReference type="OrthoDB" id="9797575at2"/>
<evidence type="ECO:0000256" key="9">
    <source>
        <dbReference type="ARBA" id="ARBA00033158"/>
    </source>
</evidence>
<keyword evidence="3" id="KW-0963">Cytoplasm</keyword>
<evidence type="ECO:0000313" key="10">
    <source>
        <dbReference type="EMBL" id="OSQ47954.1"/>
    </source>
</evidence>
<dbReference type="GO" id="GO:0000917">
    <property type="term" value="P:division septum assembly"/>
    <property type="evidence" value="ECO:0007669"/>
    <property type="project" value="UniProtKB-KW"/>
</dbReference>
<comment type="caution">
    <text evidence="10">The sequence shown here is derived from an EMBL/GenBank/DDBJ whole genome shotgun (WGS) entry which is preliminary data.</text>
</comment>
<comment type="subcellular location">
    <subcellularLocation>
        <location evidence="1">Cytoplasm</location>
    </subcellularLocation>
</comment>
<keyword evidence="5" id="KW-0717">Septation</keyword>
<accession>A0A1Y2LBM0</accession>
<name>A0A1Y2LBM0_9PROT</name>
<keyword evidence="6" id="KW-0131">Cell cycle</keyword>
<dbReference type="Gene3D" id="3.30.160.880">
    <property type="entry name" value="Cell division protein ZapA protomer, N-terminal domain"/>
    <property type="match status" value="1"/>
</dbReference>
<dbReference type="PANTHER" id="PTHR34981">
    <property type="entry name" value="CELL DIVISION PROTEIN ZAPA"/>
    <property type="match status" value="1"/>
</dbReference>
<dbReference type="GO" id="GO:0005829">
    <property type="term" value="C:cytosol"/>
    <property type="evidence" value="ECO:0007669"/>
    <property type="project" value="TreeGrafter"/>
</dbReference>
<dbReference type="Pfam" id="PF05164">
    <property type="entry name" value="ZapA"/>
    <property type="match status" value="1"/>
</dbReference>
<evidence type="ECO:0000256" key="2">
    <source>
        <dbReference type="ARBA" id="ARBA00015195"/>
    </source>
</evidence>
<dbReference type="RefSeq" id="WP_085618434.1">
    <property type="nucleotide sequence ID" value="NZ_CAXBPE010000017.1"/>
</dbReference>
<evidence type="ECO:0000313" key="11">
    <source>
        <dbReference type="Proteomes" id="UP000193396"/>
    </source>
</evidence>
<reference evidence="10 11" key="1">
    <citation type="submission" date="2014-03" db="EMBL/GenBank/DDBJ databases">
        <title>The draft genome sequence of Thalassospira alkalitolerans JCM 18968.</title>
        <authorList>
            <person name="Lai Q."/>
            <person name="Shao Z."/>
        </authorList>
    </citation>
    <scope>NUCLEOTIDE SEQUENCE [LARGE SCALE GENOMIC DNA]</scope>
    <source>
        <strain evidence="10 11">JCM 18968</strain>
    </source>
</reference>
<proteinExistence type="predicted"/>
<dbReference type="InterPro" id="IPR036192">
    <property type="entry name" value="Cell_div_ZapA-like_sf"/>
</dbReference>
<comment type="function">
    <text evidence="7">Activator of cell division through the inhibition of FtsZ GTPase activity, therefore promoting FtsZ assembly into bundles of protofilaments necessary for the formation of the division Z ring. It is recruited early at mid-cell but it is not essential for cell division.</text>
</comment>
<sequence length="117" mass="12756">MAQVSVRINGRSYDVACDDGQEERLTNLAQYVDERVREIAGSVGQIGEQRLLVMTSLLIADELSDMHEKQRKAPTPAVVETTPEPGSIAAAEGDLLAENMESMANRIEAIAQKLSQD</sequence>
<evidence type="ECO:0000256" key="1">
    <source>
        <dbReference type="ARBA" id="ARBA00004496"/>
    </source>
</evidence>
<evidence type="ECO:0000256" key="8">
    <source>
        <dbReference type="ARBA" id="ARBA00026068"/>
    </source>
</evidence>
<dbReference type="GO" id="GO:0043093">
    <property type="term" value="P:FtsZ-dependent cytokinesis"/>
    <property type="evidence" value="ECO:0007669"/>
    <property type="project" value="TreeGrafter"/>
</dbReference>
<dbReference type="GO" id="GO:0032153">
    <property type="term" value="C:cell division site"/>
    <property type="evidence" value="ECO:0007669"/>
    <property type="project" value="TreeGrafter"/>
</dbReference>
<protein>
    <recommendedName>
        <fullName evidence="2">Cell division protein ZapA</fullName>
    </recommendedName>
    <alternativeName>
        <fullName evidence="9">Z ring-associated protein ZapA</fullName>
    </alternativeName>
</protein>
<evidence type="ECO:0000256" key="6">
    <source>
        <dbReference type="ARBA" id="ARBA00023306"/>
    </source>
</evidence>
<dbReference type="GO" id="GO:0030428">
    <property type="term" value="C:cell septum"/>
    <property type="evidence" value="ECO:0007669"/>
    <property type="project" value="TreeGrafter"/>
</dbReference>
<dbReference type="AlphaFoldDB" id="A0A1Y2LBM0"/>
<evidence type="ECO:0000256" key="3">
    <source>
        <dbReference type="ARBA" id="ARBA00022490"/>
    </source>
</evidence>
<gene>
    <name evidence="10" type="ORF">TALK_10090</name>
</gene>
<keyword evidence="11" id="KW-1185">Reference proteome</keyword>